<evidence type="ECO:0000313" key="2">
    <source>
        <dbReference type="Proteomes" id="UP000092445"/>
    </source>
</evidence>
<sequence>MILKAIYRRNKTTIFGSTTTLSSLTTSISLSMYGINSYDDDSICASMHTRIINDNRNNSSSNKSKIFSHNMRIRLDECKNKSTCERVSNVRLGLLMAVGIKHSLLVTHTHFASRGCTILLCTLCAKPKCKQIKQY</sequence>
<dbReference type="EnsemblMetazoa" id="GPAI025315-RA">
    <property type="protein sequence ID" value="GPAI025315-PA"/>
    <property type="gene ID" value="GPAI025315"/>
</dbReference>
<organism evidence="1 2">
    <name type="scientific">Glossina pallidipes</name>
    <name type="common">Tsetse fly</name>
    <dbReference type="NCBI Taxonomy" id="7398"/>
    <lineage>
        <taxon>Eukaryota</taxon>
        <taxon>Metazoa</taxon>
        <taxon>Ecdysozoa</taxon>
        <taxon>Arthropoda</taxon>
        <taxon>Hexapoda</taxon>
        <taxon>Insecta</taxon>
        <taxon>Pterygota</taxon>
        <taxon>Neoptera</taxon>
        <taxon>Endopterygota</taxon>
        <taxon>Diptera</taxon>
        <taxon>Brachycera</taxon>
        <taxon>Muscomorpha</taxon>
        <taxon>Hippoboscoidea</taxon>
        <taxon>Glossinidae</taxon>
        <taxon>Glossina</taxon>
    </lineage>
</organism>
<keyword evidence="2" id="KW-1185">Reference proteome</keyword>
<dbReference type="AlphaFoldDB" id="A0A1A9ZUC3"/>
<reference evidence="1" key="2">
    <citation type="submission" date="2020-05" db="UniProtKB">
        <authorList>
            <consortium name="EnsemblMetazoa"/>
        </authorList>
    </citation>
    <scope>IDENTIFICATION</scope>
    <source>
        <strain evidence="1">IAEA</strain>
    </source>
</reference>
<dbReference type="VEuPathDB" id="VectorBase:GPAI025315"/>
<reference evidence="2" key="1">
    <citation type="submission" date="2014-03" db="EMBL/GenBank/DDBJ databases">
        <authorList>
            <person name="Aksoy S."/>
            <person name="Warren W."/>
            <person name="Wilson R.K."/>
        </authorList>
    </citation>
    <scope>NUCLEOTIDE SEQUENCE [LARGE SCALE GENOMIC DNA]</scope>
    <source>
        <strain evidence="2">IAEA</strain>
    </source>
</reference>
<proteinExistence type="predicted"/>
<dbReference type="Proteomes" id="UP000092445">
    <property type="component" value="Unassembled WGS sequence"/>
</dbReference>
<accession>A0A1A9ZUC3</accession>
<protein>
    <submittedName>
        <fullName evidence="1">Uncharacterized protein</fullName>
    </submittedName>
</protein>
<evidence type="ECO:0000313" key="1">
    <source>
        <dbReference type="EnsemblMetazoa" id="GPAI025315-PA"/>
    </source>
</evidence>
<name>A0A1A9ZUC3_GLOPL</name>